<keyword evidence="4" id="KW-0597">Phosphoprotein</keyword>
<dbReference type="GO" id="GO:0043424">
    <property type="term" value="F:protein histidine kinase binding"/>
    <property type="evidence" value="ECO:0007669"/>
    <property type="project" value="UniProtKB-UniRule"/>
</dbReference>
<keyword evidence="3" id="KW-0539">Nucleus</keyword>
<feature type="domain" description="HPt" evidence="6">
    <location>
        <begin position="35"/>
        <end position="130"/>
    </location>
</feature>
<dbReference type="InterPro" id="IPR045871">
    <property type="entry name" value="AHP1-5/YPD1"/>
</dbReference>
<accession>A0A383VQN3</accession>
<comment type="function">
    <text evidence="5">Functions as a two-component phosphorelay mediators between cytokinin sensor histidine kinases and response regulators (B-type ARRs). Plays an important role in propagating cytokinin signal transduction.</text>
</comment>
<dbReference type="GO" id="GO:0005634">
    <property type="term" value="C:nucleus"/>
    <property type="evidence" value="ECO:0007669"/>
    <property type="project" value="UniProtKB-SubCell"/>
</dbReference>
<dbReference type="AlphaFoldDB" id="A0A383VQN3"/>
<evidence type="ECO:0000256" key="1">
    <source>
        <dbReference type="ARBA" id="ARBA00022490"/>
    </source>
</evidence>
<keyword evidence="2 5" id="KW-0932">Cytokinin signaling pathway</keyword>
<keyword evidence="8" id="KW-1185">Reference proteome</keyword>
<proteinExistence type="predicted"/>
<protein>
    <recommendedName>
        <fullName evidence="5">Histidine-containing phosphotransfer protein</fullName>
    </recommendedName>
</protein>
<evidence type="ECO:0000259" key="6">
    <source>
        <dbReference type="PROSITE" id="PS50894"/>
    </source>
</evidence>
<evidence type="ECO:0000256" key="5">
    <source>
        <dbReference type="RuleBase" id="RU369004"/>
    </source>
</evidence>
<dbReference type="Pfam" id="PF01627">
    <property type="entry name" value="Hpt"/>
    <property type="match status" value="1"/>
</dbReference>
<evidence type="ECO:0000313" key="7">
    <source>
        <dbReference type="EMBL" id="SZX66706.1"/>
    </source>
</evidence>
<dbReference type="SUPFAM" id="SSF47226">
    <property type="entry name" value="Histidine-containing phosphotransfer domain, HPT domain"/>
    <property type="match status" value="1"/>
</dbReference>
<dbReference type="PROSITE" id="PS50894">
    <property type="entry name" value="HPT"/>
    <property type="match status" value="1"/>
</dbReference>
<evidence type="ECO:0000256" key="4">
    <source>
        <dbReference type="PROSITE-ProRule" id="PRU00110"/>
    </source>
</evidence>
<evidence type="ECO:0000256" key="3">
    <source>
        <dbReference type="ARBA" id="ARBA00023242"/>
    </source>
</evidence>
<dbReference type="PANTHER" id="PTHR28242">
    <property type="entry name" value="PHOSPHORELAY INTERMEDIATE PROTEIN YPD1"/>
    <property type="match status" value="1"/>
</dbReference>
<dbReference type="Proteomes" id="UP000256970">
    <property type="component" value="Unassembled WGS sequence"/>
</dbReference>
<dbReference type="EMBL" id="FNXT01000731">
    <property type="protein sequence ID" value="SZX66706.1"/>
    <property type="molecule type" value="Genomic_DNA"/>
</dbReference>
<evidence type="ECO:0000313" key="8">
    <source>
        <dbReference type="Proteomes" id="UP000256970"/>
    </source>
</evidence>
<dbReference type="InterPro" id="IPR008207">
    <property type="entry name" value="Sig_transdc_His_kin_Hpt_dom"/>
</dbReference>
<dbReference type="GO" id="GO:0009927">
    <property type="term" value="F:histidine phosphotransfer kinase activity"/>
    <property type="evidence" value="ECO:0007669"/>
    <property type="project" value="UniProtKB-UniRule"/>
</dbReference>
<organism evidence="7 8">
    <name type="scientific">Tetradesmus obliquus</name>
    <name type="common">Green alga</name>
    <name type="synonym">Acutodesmus obliquus</name>
    <dbReference type="NCBI Taxonomy" id="3088"/>
    <lineage>
        <taxon>Eukaryota</taxon>
        <taxon>Viridiplantae</taxon>
        <taxon>Chlorophyta</taxon>
        <taxon>core chlorophytes</taxon>
        <taxon>Chlorophyceae</taxon>
        <taxon>CS clade</taxon>
        <taxon>Sphaeropleales</taxon>
        <taxon>Scenedesmaceae</taxon>
        <taxon>Tetradesmus</taxon>
    </lineage>
</organism>
<feature type="modified residue" description="Phosphohistidine" evidence="4">
    <location>
        <position position="76"/>
    </location>
</feature>
<dbReference type="GO" id="GO:0009736">
    <property type="term" value="P:cytokinin-activated signaling pathway"/>
    <property type="evidence" value="ECO:0007669"/>
    <property type="project" value="UniProtKB-KW"/>
</dbReference>
<dbReference type="InterPro" id="IPR036641">
    <property type="entry name" value="HPT_dom_sf"/>
</dbReference>
<keyword evidence="5" id="KW-0902">Two-component regulatory system</keyword>
<dbReference type="CDD" id="cd00088">
    <property type="entry name" value="HPT"/>
    <property type="match status" value="1"/>
</dbReference>
<evidence type="ECO:0000256" key="2">
    <source>
        <dbReference type="ARBA" id="ARBA00022864"/>
    </source>
</evidence>
<reference evidence="7 8" key="1">
    <citation type="submission" date="2016-10" db="EMBL/GenBank/DDBJ databases">
        <authorList>
            <person name="Cai Z."/>
        </authorList>
    </citation>
    <scope>NUCLEOTIDE SEQUENCE [LARGE SCALE GENOMIC DNA]</scope>
</reference>
<sequence length="140" mass="15814">MALLEQQLELVKCMQAEGILDDQFSQLIQLQDESNPDFVKEVVELYFDDSVGKIEKVYQLLSSPTPDYDELDQIVHQFKGSSASLGATYIAQLCIKLREGCQQQNAAACQQLVLQIREAFVQLKGRLDVYLQLDKQRTGG</sequence>
<dbReference type="GO" id="GO:0005829">
    <property type="term" value="C:cytosol"/>
    <property type="evidence" value="ECO:0007669"/>
    <property type="project" value="UniProtKB-SubCell"/>
</dbReference>
<dbReference type="STRING" id="3088.A0A383VQN3"/>
<dbReference type="FunFam" id="1.20.120.160:FF:000001">
    <property type="entry name" value="Histidine-containing phosphotransfer protein 1"/>
    <property type="match status" value="1"/>
</dbReference>
<comment type="subcellular location">
    <subcellularLocation>
        <location evidence="5">Cytoplasm</location>
        <location evidence="5">Cytosol</location>
    </subcellularLocation>
    <subcellularLocation>
        <location evidence="5">Nucleus</location>
    </subcellularLocation>
</comment>
<name>A0A383VQN3_TETOB</name>
<dbReference type="Gene3D" id="1.20.120.160">
    <property type="entry name" value="HPT domain"/>
    <property type="match status" value="1"/>
</dbReference>
<dbReference type="PANTHER" id="PTHR28242:SF52">
    <property type="entry name" value="PHOSPHORELAY INTERMEDIATE PROTEIN YPD1"/>
    <property type="match status" value="1"/>
</dbReference>
<comment type="domain">
    <text evidence="5">Histidine-containing phosphotransfer domain (HPt) contains an active histidine that mediates the phosphotransfer.</text>
</comment>
<dbReference type="GO" id="GO:0000160">
    <property type="term" value="P:phosphorelay signal transduction system"/>
    <property type="evidence" value="ECO:0007669"/>
    <property type="project" value="UniProtKB-UniRule"/>
</dbReference>
<keyword evidence="1" id="KW-0963">Cytoplasm</keyword>
<gene>
    <name evidence="7" type="ORF">BQ4739_LOCUS7124</name>
</gene>